<dbReference type="InterPro" id="IPR011333">
    <property type="entry name" value="SKP1/BTB/POZ_sf"/>
</dbReference>
<comment type="caution">
    <text evidence="6">The sequence shown here is derived from an EMBL/GenBank/DDBJ whole genome shotgun (WGS) entry which is preliminary data.</text>
</comment>
<feature type="domain" description="DUF6598" evidence="5">
    <location>
        <begin position="237"/>
        <end position="465"/>
    </location>
</feature>
<evidence type="ECO:0000256" key="1">
    <source>
        <dbReference type="ARBA" id="ARBA00004906"/>
    </source>
</evidence>
<evidence type="ECO:0008006" key="8">
    <source>
        <dbReference type="Google" id="ProtNLM"/>
    </source>
</evidence>
<name>A0AAD8T6C5_LOLMU</name>
<reference evidence="6" key="1">
    <citation type="submission" date="2023-07" db="EMBL/GenBank/DDBJ databases">
        <title>A chromosome-level genome assembly of Lolium multiflorum.</title>
        <authorList>
            <person name="Chen Y."/>
            <person name="Copetti D."/>
            <person name="Kolliker R."/>
            <person name="Studer B."/>
        </authorList>
    </citation>
    <scope>NUCLEOTIDE SEQUENCE</scope>
    <source>
        <strain evidence="6">02402/16</strain>
        <tissue evidence="6">Leaf</tissue>
    </source>
</reference>
<evidence type="ECO:0000313" key="7">
    <source>
        <dbReference type="Proteomes" id="UP001231189"/>
    </source>
</evidence>
<feature type="domain" description="SKP1 component dimerisation" evidence="3">
    <location>
        <begin position="105"/>
        <end position="135"/>
    </location>
</feature>
<dbReference type="SUPFAM" id="SSF54695">
    <property type="entry name" value="POZ domain"/>
    <property type="match status" value="1"/>
</dbReference>
<comment type="similarity">
    <text evidence="2">Belongs to the SKP1 family.</text>
</comment>
<dbReference type="Pfam" id="PF01466">
    <property type="entry name" value="Skp1"/>
    <property type="match status" value="1"/>
</dbReference>
<dbReference type="Proteomes" id="UP001231189">
    <property type="component" value="Unassembled WGS sequence"/>
</dbReference>
<proteinExistence type="inferred from homology"/>
<dbReference type="GO" id="GO:0006511">
    <property type="term" value="P:ubiquitin-dependent protein catabolic process"/>
    <property type="evidence" value="ECO:0007669"/>
    <property type="project" value="InterPro"/>
</dbReference>
<dbReference type="Pfam" id="PF20241">
    <property type="entry name" value="DUF6598"/>
    <property type="match status" value="1"/>
</dbReference>
<dbReference type="PANTHER" id="PTHR33065:SF207">
    <property type="entry name" value="DUF6598 DOMAIN-CONTAINING PROTEIN"/>
    <property type="match status" value="1"/>
</dbReference>
<sequence length="490" mass="54736">MAAGGVEEAENTFLLKSSDGAEFVVSDPEASQSRTIHRQIECMVLKDSAIHLGVKSNILSKAIEYIKKHLESDASGGGTWGAKFVDVDHETLCDFIIASDCLCIQGLLELASHTLKNKIKGKSPQEIRTMFNITSGSPPLQQDEEDVDGLCAFMDMVNDCDFEAHANRDLTSEEKSLKALDIVRRQEFIDYDPKLNDFMCTRLCLFNMAFFDIDEESTIGRGQQLHPRNKLIEESSINVISLKICESDVGFPINLFGTVIARDEVDYKCVYLFRREADDPQFITSPDDMLALMDPCRGLVASDKIYFEINLKIKTDSGAIEDFSKGLLVFNSDCLSEDEQSKTSRLTSWLSDVELTCAHVLDPMEATIAINLLKGQCNISRVEAWTTENSEDHMILYENKAEDTQIVIDDGGTVPLTRRVVAVPLDEKVVLSLVGDDESEPLVLTLGQTDEVHACKMGCGELQVKIAWTAIPERRKYNKWEFVGDELLML</sequence>
<evidence type="ECO:0000259" key="5">
    <source>
        <dbReference type="Pfam" id="PF20241"/>
    </source>
</evidence>
<comment type="pathway">
    <text evidence="1">Protein modification; protein ubiquitination.</text>
</comment>
<dbReference type="InterPro" id="IPR016073">
    <property type="entry name" value="Skp1_comp_POZ"/>
</dbReference>
<dbReference type="GO" id="GO:0009867">
    <property type="term" value="P:jasmonic acid mediated signaling pathway"/>
    <property type="evidence" value="ECO:0007669"/>
    <property type="project" value="UniProtKB-ARBA"/>
</dbReference>
<dbReference type="InterPro" id="IPR001232">
    <property type="entry name" value="SKP1-like"/>
</dbReference>
<dbReference type="EMBL" id="JAUUTY010000003">
    <property type="protein sequence ID" value="KAK1670011.1"/>
    <property type="molecule type" value="Genomic_DNA"/>
</dbReference>
<dbReference type="Gene3D" id="3.30.710.10">
    <property type="entry name" value="Potassium Channel Kv1.1, Chain A"/>
    <property type="match status" value="1"/>
</dbReference>
<dbReference type="SMART" id="SM00512">
    <property type="entry name" value="Skp1"/>
    <property type="match status" value="1"/>
</dbReference>
<dbReference type="InterPro" id="IPR016072">
    <property type="entry name" value="Skp1_comp_dimer"/>
</dbReference>
<feature type="domain" description="SKP1 component POZ" evidence="4">
    <location>
        <begin position="13"/>
        <end position="70"/>
    </location>
</feature>
<dbReference type="AlphaFoldDB" id="A0AAD8T6C5"/>
<accession>A0AAD8T6C5</accession>
<organism evidence="6 7">
    <name type="scientific">Lolium multiflorum</name>
    <name type="common">Italian ryegrass</name>
    <name type="synonym">Lolium perenne subsp. multiflorum</name>
    <dbReference type="NCBI Taxonomy" id="4521"/>
    <lineage>
        <taxon>Eukaryota</taxon>
        <taxon>Viridiplantae</taxon>
        <taxon>Streptophyta</taxon>
        <taxon>Embryophyta</taxon>
        <taxon>Tracheophyta</taxon>
        <taxon>Spermatophyta</taxon>
        <taxon>Magnoliopsida</taxon>
        <taxon>Liliopsida</taxon>
        <taxon>Poales</taxon>
        <taxon>Poaceae</taxon>
        <taxon>BOP clade</taxon>
        <taxon>Pooideae</taxon>
        <taxon>Poodae</taxon>
        <taxon>Poeae</taxon>
        <taxon>Poeae Chloroplast Group 2 (Poeae type)</taxon>
        <taxon>Loliodinae</taxon>
        <taxon>Loliinae</taxon>
        <taxon>Lolium</taxon>
    </lineage>
</organism>
<evidence type="ECO:0000256" key="2">
    <source>
        <dbReference type="ARBA" id="ARBA00009993"/>
    </source>
</evidence>
<protein>
    <recommendedName>
        <fullName evidence="8">SKP1 component POZ domain-containing protein</fullName>
    </recommendedName>
</protein>
<evidence type="ECO:0000259" key="3">
    <source>
        <dbReference type="Pfam" id="PF01466"/>
    </source>
</evidence>
<keyword evidence="7" id="KW-1185">Reference proteome</keyword>
<dbReference type="Pfam" id="PF03931">
    <property type="entry name" value="Skp1_POZ"/>
    <property type="match status" value="1"/>
</dbReference>
<dbReference type="PANTHER" id="PTHR33065">
    <property type="entry name" value="OS07G0486400 PROTEIN"/>
    <property type="match status" value="1"/>
</dbReference>
<evidence type="ECO:0000313" key="6">
    <source>
        <dbReference type="EMBL" id="KAK1670011.1"/>
    </source>
</evidence>
<evidence type="ECO:0000259" key="4">
    <source>
        <dbReference type="Pfam" id="PF03931"/>
    </source>
</evidence>
<dbReference type="InterPro" id="IPR046533">
    <property type="entry name" value="DUF6598"/>
</dbReference>
<dbReference type="InterPro" id="IPR036296">
    <property type="entry name" value="SKP1-like_dim_sf"/>
</dbReference>
<gene>
    <name evidence="6" type="ORF">QYE76_058170</name>
</gene>
<dbReference type="SUPFAM" id="SSF81382">
    <property type="entry name" value="Skp1 dimerisation domain-like"/>
    <property type="match status" value="1"/>
</dbReference>